<dbReference type="PANTHER" id="PTHR43547">
    <property type="entry name" value="TWO-COMPONENT HISTIDINE KINASE"/>
    <property type="match status" value="1"/>
</dbReference>
<dbReference type="PANTHER" id="PTHR43547:SF2">
    <property type="entry name" value="HYBRID SIGNAL TRANSDUCTION HISTIDINE KINASE C"/>
    <property type="match status" value="1"/>
</dbReference>
<sequence length="229" mass="25634">MDTILVIDNEAATRDVILEILTLGNFNAITAGSGQQGIHLAQQHLPSLILCDIMMPDLDGYEVLCAIRQEPSTASIPFVFLTARSLRSDQRQGMELGADDYLTKPFTGAELLSTVTAQLDKRAKIQHQAVEQSSQISALQQQVKELYMLSEHKEKLLENLSQGLRAPLANIQMALKMLEGCSSEQRDRYLEILKNECSREIVLVNQVTELRELLTSENVRLLKTLDLLK</sequence>
<dbReference type="InterPro" id="IPR011006">
    <property type="entry name" value="CheY-like_superfamily"/>
</dbReference>
<keyword evidence="4" id="KW-0902">Two-component regulatory system</keyword>
<evidence type="ECO:0000256" key="1">
    <source>
        <dbReference type="ARBA" id="ARBA00000085"/>
    </source>
</evidence>
<dbReference type="EMBL" id="CP130144">
    <property type="protein sequence ID" value="WNZ43345.1"/>
    <property type="molecule type" value="Genomic_DNA"/>
</dbReference>
<dbReference type="InterPro" id="IPR036097">
    <property type="entry name" value="HisK_dim/P_sf"/>
</dbReference>
<dbReference type="SUPFAM" id="SSF52172">
    <property type="entry name" value="CheY-like"/>
    <property type="match status" value="1"/>
</dbReference>
<accession>A0AA97AQD7</accession>
<reference evidence="7" key="2">
    <citation type="submission" date="2023-07" db="EMBL/GenBank/DDBJ databases">
        <authorList>
            <person name="Bai X.-H."/>
            <person name="Wang H.-H."/>
            <person name="Wang J."/>
            <person name="Ma M.-Y."/>
            <person name="Hu H.-H."/>
            <person name="Song Z.-L."/>
            <person name="Ma H.-G."/>
            <person name="Fan Y."/>
            <person name="Du C.-Y."/>
            <person name="Xu J.-C."/>
        </authorList>
    </citation>
    <scope>NUCLEOTIDE SEQUENCE</scope>
    <source>
        <strain evidence="7">CZ1</strain>
    </source>
</reference>
<evidence type="ECO:0000256" key="4">
    <source>
        <dbReference type="ARBA" id="ARBA00023012"/>
    </source>
</evidence>
<feature type="domain" description="Response regulatory" evidence="6">
    <location>
        <begin position="3"/>
        <end position="119"/>
    </location>
</feature>
<dbReference type="InterPro" id="IPR001789">
    <property type="entry name" value="Sig_transdc_resp-reg_receiver"/>
</dbReference>
<comment type="catalytic activity">
    <reaction evidence="1">
        <text>ATP + protein L-histidine = ADP + protein N-phospho-L-histidine.</text>
        <dbReference type="EC" id="2.7.13.3"/>
    </reaction>
</comment>
<dbReference type="GO" id="GO:0000155">
    <property type="term" value="F:phosphorelay sensor kinase activity"/>
    <property type="evidence" value="ECO:0007669"/>
    <property type="project" value="InterPro"/>
</dbReference>
<evidence type="ECO:0000256" key="5">
    <source>
        <dbReference type="PROSITE-ProRule" id="PRU00169"/>
    </source>
</evidence>
<proteinExistence type="predicted"/>
<dbReference type="AlphaFoldDB" id="A0AA97AQD7"/>
<evidence type="ECO:0000313" key="7">
    <source>
        <dbReference type="EMBL" id="WNZ43345.1"/>
    </source>
</evidence>
<gene>
    <name evidence="7" type="ORF">Q2T42_15935</name>
</gene>
<dbReference type="Pfam" id="PF00512">
    <property type="entry name" value="HisKA"/>
    <property type="match status" value="1"/>
</dbReference>
<dbReference type="Gene3D" id="3.40.50.2300">
    <property type="match status" value="1"/>
</dbReference>
<reference evidence="7" key="1">
    <citation type="journal article" date="2023" name="Plants (Basel)">
        <title>Genomic Analysis of Leptolyngbya boryana CZ1 Reveals Efficient Carbon Fixation Modules.</title>
        <authorList>
            <person name="Bai X."/>
            <person name="Wang H."/>
            <person name="Cheng W."/>
            <person name="Wang J."/>
            <person name="Ma M."/>
            <person name="Hu H."/>
            <person name="Song Z."/>
            <person name="Ma H."/>
            <person name="Fan Y."/>
            <person name="Du C."/>
            <person name="Xu J."/>
        </authorList>
    </citation>
    <scope>NUCLEOTIDE SEQUENCE</scope>
    <source>
        <strain evidence="7">CZ1</strain>
    </source>
</reference>
<dbReference type="PROSITE" id="PS50110">
    <property type="entry name" value="RESPONSE_REGULATORY"/>
    <property type="match status" value="1"/>
</dbReference>
<evidence type="ECO:0000256" key="3">
    <source>
        <dbReference type="ARBA" id="ARBA00022553"/>
    </source>
</evidence>
<evidence type="ECO:0000256" key="2">
    <source>
        <dbReference type="ARBA" id="ARBA00012438"/>
    </source>
</evidence>
<dbReference type="CDD" id="cd00082">
    <property type="entry name" value="HisKA"/>
    <property type="match status" value="1"/>
</dbReference>
<dbReference type="Pfam" id="PF00072">
    <property type="entry name" value="Response_reg"/>
    <property type="match status" value="1"/>
</dbReference>
<dbReference type="RefSeq" id="WP_287457006.1">
    <property type="nucleotide sequence ID" value="NZ_CP130144.1"/>
</dbReference>
<dbReference type="EC" id="2.7.13.3" evidence="2"/>
<dbReference type="SMART" id="SM00448">
    <property type="entry name" value="REC"/>
    <property type="match status" value="1"/>
</dbReference>
<keyword evidence="3 5" id="KW-0597">Phosphoprotein</keyword>
<feature type="modified residue" description="4-aspartylphosphate" evidence="5">
    <location>
        <position position="52"/>
    </location>
</feature>
<protein>
    <recommendedName>
        <fullName evidence="2">histidine kinase</fullName>
        <ecNumber evidence="2">2.7.13.3</ecNumber>
    </recommendedName>
</protein>
<dbReference type="SUPFAM" id="SSF47384">
    <property type="entry name" value="Homodimeric domain of signal transducing histidine kinase"/>
    <property type="match status" value="1"/>
</dbReference>
<dbReference type="SMART" id="SM00388">
    <property type="entry name" value="HisKA"/>
    <property type="match status" value="1"/>
</dbReference>
<dbReference type="InterPro" id="IPR003661">
    <property type="entry name" value="HisK_dim/P_dom"/>
</dbReference>
<name>A0AA97AQD7_LEPBY</name>
<dbReference type="Gene3D" id="1.10.287.130">
    <property type="match status" value="1"/>
</dbReference>
<organism evidence="7">
    <name type="scientific">Leptolyngbya boryana CZ1</name>
    <dbReference type="NCBI Taxonomy" id="3060204"/>
    <lineage>
        <taxon>Bacteria</taxon>
        <taxon>Bacillati</taxon>
        <taxon>Cyanobacteriota</taxon>
        <taxon>Cyanophyceae</taxon>
        <taxon>Leptolyngbyales</taxon>
        <taxon>Leptolyngbyaceae</taxon>
        <taxon>Leptolyngbya group</taxon>
        <taxon>Leptolyngbya</taxon>
    </lineage>
</organism>
<evidence type="ECO:0000259" key="6">
    <source>
        <dbReference type="PROSITE" id="PS50110"/>
    </source>
</evidence>